<accession>E1EWP2</accession>
<evidence type="ECO:0000256" key="2">
    <source>
        <dbReference type="SAM" id="MobiDB-lite"/>
    </source>
</evidence>
<sequence>MTELKLSISPTVLQQMTALATEATIIESGLAQALTLVDRTKFHTSTELTSYLSHKLDKHFYTTLSQRIGFQRATFLSTSASMKKTADTYFKDWSSIIDNFKRGVEKIPALQTEIRNFTSTTEHRLQEDLKSIKTVNKSLIIQEKEAHSVLTERVAALQQKILETVKPVGSLRSTIDATKDEFRHLKYQQRLRSQANEDKLLSLQSALDTGNFQAIRKEQVLKQAESDILEKVNPLLFHHMSEESNSSKEQLRNLHMTISTQLSTLRDWENKLNAMTSIFTRDYYTTVKKPLERSIESMRTEIIAQQERVILDLRSIRDDLNGAYLEHKRGTELIRTVKTEMDTMKQKWHQSIDLLKKKYMLNELEELRRIYEKEIPEASRSKAFELCADAETTLASTEQAIKMWSDLMTQRVESEDAKMKKMEQTLNRLLNELILTTHTRSMGIDELNRRLSHKAFELTQFVGSRMDDAQFKQKLAEKVSKSDTDIAFGVYCPAEHEEQVIPQPPRGKANASNSHRPHSANSINKKIWNDKNIAEDSRLLREYQEQCALKSENFSFIKYFTTAIMNEKSELLGNNSLIDTESIVHAGPHGNVIQDSDSIATHVLQVSPSLIQQRVSASLTLKEASQKSINSPLPLSVPSAIPASSREQIRLRPGTETLFPKEKTTSTISLNNIYTAESASASPTEPTSQQQRLNNMGRNLRGRRSYDARISKTILSANEDLSKLTDSIAKAERDLKDAENKRAINADLTGIRTRTRATSEGASARHQQVISVPSSVHGRSRSGKVAPTGTETSLLQEDDKAMIFTTTNVNPEILAYSKSESKDRYRAQKYPSGIDPRTGLFEEISPFEYQQPRAKHSTVTRSTSSLPTMPEGLVVVSHTLGKDQNRQRQQLNARRTVHSAIPIGEQYLLKQHESALTTSIDDIYVESINTNKESDLTSTETNKLPRAYSANAALKGKKDLAINPLLGNEPDRLGAFLTMGNPGKENLPKILGGIVGTPVRPPTLRHRNSSGQSWEEKALRRLSHARAEDLTAKSTIDKTEKVLQEAERVIHQD</sequence>
<comment type="caution">
    <text evidence="3">The sequence shown here is derived from an EMBL/GenBank/DDBJ whole genome shotgun (WGS) entry which is preliminary data.</text>
</comment>
<keyword evidence="1" id="KW-0175">Coiled coil</keyword>
<proteinExistence type="predicted"/>
<dbReference type="EMBL" id="ACVC01000033">
    <property type="protein sequence ID" value="EFO65332.1"/>
    <property type="molecule type" value="Genomic_DNA"/>
</dbReference>
<feature type="region of interest" description="Disordered" evidence="2">
    <location>
        <begin position="755"/>
        <end position="794"/>
    </location>
</feature>
<dbReference type="Proteomes" id="UP000008974">
    <property type="component" value="Unassembled WGS sequence"/>
</dbReference>
<feature type="compositionally biased region" description="Polar residues" evidence="2">
    <location>
        <begin position="676"/>
        <end position="688"/>
    </location>
</feature>
<feature type="coiled-coil region" evidence="1">
    <location>
        <begin position="714"/>
        <end position="748"/>
    </location>
</feature>
<evidence type="ECO:0000256" key="1">
    <source>
        <dbReference type="SAM" id="Coils"/>
    </source>
</evidence>
<name>E1EWP2_GIAIA</name>
<feature type="compositionally biased region" description="Polar residues" evidence="2">
    <location>
        <begin position="756"/>
        <end position="774"/>
    </location>
</feature>
<feature type="compositionally biased region" description="Polar residues" evidence="2">
    <location>
        <begin position="510"/>
        <end position="524"/>
    </location>
</feature>
<evidence type="ECO:0000313" key="4">
    <source>
        <dbReference type="Proteomes" id="UP000008974"/>
    </source>
</evidence>
<feature type="region of interest" description="Disordered" evidence="2">
    <location>
        <begin position="502"/>
        <end position="525"/>
    </location>
</feature>
<dbReference type="OrthoDB" id="10255854at2759"/>
<dbReference type="OMA" id="KWHQSID"/>
<protein>
    <submittedName>
        <fullName evidence="3">Uncharacterized protein</fullName>
    </submittedName>
</protein>
<gene>
    <name evidence="3" type="ORF">GLP15_3260</name>
</gene>
<dbReference type="VEuPathDB" id="GiardiaDB:GLP15_3260"/>
<dbReference type="AlphaFoldDB" id="E1EWP2"/>
<evidence type="ECO:0000313" key="3">
    <source>
        <dbReference type="EMBL" id="EFO65332.1"/>
    </source>
</evidence>
<organism evidence="3 4">
    <name type="scientific">Giardia intestinalis (strain P15)</name>
    <name type="common">Giardia lamblia</name>
    <dbReference type="NCBI Taxonomy" id="658858"/>
    <lineage>
        <taxon>Eukaryota</taxon>
        <taxon>Metamonada</taxon>
        <taxon>Diplomonadida</taxon>
        <taxon>Hexamitidae</taxon>
        <taxon>Giardiinae</taxon>
        <taxon>Giardia</taxon>
    </lineage>
</organism>
<reference evidence="3 4" key="1">
    <citation type="journal article" date="2010" name="BMC Genomics">
        <title>Genome analysis and comparative genomics of a Giardia intestinalis assemblage E isolate.</title>
        <authorList>
            <person name="Jerlstrom-Hultqvist J."/>
            <person name="Franzen O."/>
            <person name="Ankarklev J."/>
            <person name="Xu F."/>
            <person name="Nohynkova E."/>
            <person name="Andersson J.O."/>
            <person name="Svard S.G."/>
            <person name="Andersson B."/>
        </authorList>
    </citation>
    <scope>NUCLEOTIDE SEQUENCE [LARGE SCALE GENOMIC DNA]</scope>
    <source>
        <strain evidence="3 4">P15</strain>
    </source>
</reference>
<feature type="region of interest" description="Disordered" evidence="2">
    <location>
        <begin position="991"/>
        <end position="1014"/>
    </location>
</feature>
<feature type="region of interest" description="Disordered" evidence="2">
    <location>
        <begin position="676"/>
        <end position="697"/>
    </location>
</feature>